<keyword evidence="2" id="KW-0812">Transmembrane</keyword>
<feature type="transmembrane region" description="Helical" evidence="2">
    <location>
        <begin position="151"/>
        <end position="169"/>
    </location>
</feature>
<feature type="region of interest" description="Disordered" evidence="1">
    <location>
        <begin position="1"/>
        <end position="53"/>
    </location>
</feature>
<feature type="transmembrane region" description="Helical" evidence="2">
    <location>
        <begin position="236"/>
        <end position="264"/>
    </location>
</feature>
<gene>
    <name evidence="4" type="ORF">WG66_8692</name>
</gene>
<dbReference type="Pfam" id="PF20153">
    <property type="entry name" value="DUF6535"/>
    <property type="match status" value="1"/>
</dbReference>
<protein>
    <recommendedName>
        <fullName evidence="3">DUF6535 domain-containing protein</fullName>
    </recommendedName>
</protein>
<feature type="transmembrane region" description="Helical" evidence="2">
    <location>
        <begin position="85"/>
        <end position="107"/>
    </location>
</feature>
<sequence>MSTLEQNSASPVSAAQIPLPPSAQSVQGGRPTSYPGTASQQAYATGKTEERKGPAVQQSWEELMAEVEKYDEGTVKSWKEDIDTLLVFAGLFSAVVTAFLIEAYQWLSEDPADTTVLLLTQIFMQLNASQTILPERPKFEPDASSIRINCWWFLSLVFSLTSALFGLLCKQWLREQQRDPPTRTPAEALALRQIRRDGFEKWGMSLFLSVLPILLEVALLFFFVGILDLLWARHPIPFAFCLFAVVLSAGLYLVTTFLPVLAFFSHFRKPDEYPYHFICPYKSPQAWAVYQLLFKALHALRKLPSIESYINRLPWRLWFHILNPASDWSSLDLQVIRLSSVRLSDSDSSNVYELRAFQWAYITFQDSPSMLPHLQNVLGTIPPSVVMSAVLGDWTLAMWGDIQKSDIELWFSDQSAARWSRGWYIHFAPEPNLRDPTFLYSEGIRLLYFHQSLQALATQGLTYSLIETIMSHQADLQNLVNLRFVIPFSVIEKLWTHGDPYVREQSSQLFHFFEDAFSTHPGYDEEHHDWERLAFISALTNHLSHTDFTSYVATSPRGQEFIRFVHDQIISRCLYNHGPNHRDAPYRRQELLSKWIRVTQRITEIGHRPADFFMPIPGFSEESAIRAADAAIPLPIIDPDHPQEENDSGPPQSDHQKIEDGRGSGVPGLTERGDDRASGSSDPSINPGHPSRADDRHSEYKMTADGQGSYPGSAERGDPRTDKVGVVGADGHDKSIVYKDLYVTLPQLKECFFGYRYLMFSVYVTFTKYLTRASLSFKFTPPPRFASVTAQSRGLSSAHGRDFRTVEQGGSPLVSATQIPLPPSPAHPVREYEARIRSTSVLSLT</sequence>
<feature type="transmembrane region" description="Helical" evidence="2">
    <location>
        <begin position="202"/>
        <end position="224"/>
    </location>
</feature>
<evidence type="ECO:0000256" key="1">
    <source>
        <dbReference type="SAM" id="MobiDB-lite"/>
    </source>
</evidence>
<name>A0A0W0FQN4_MONRR</name>
<comment type="caution">
    <text evidence="4">The sequence shown here is derived from an EMBL/GenBank/DDBJ whole genome shotgun (WGS) entry which is preliminary data.</text>
</comment>
<evidence type="ECO:0000313" key="4">
    <source>
        <dbReference type="EMBL" id="KTB38687.1"/>
    </source>
</evidence>
<organism evidence="4 5">
    <name type="scientific">Moniliophthora roreri</name>
    <name type="common">Frosty pod rot fungus</name>
    <name type="synonym">Monilia roreri</name>
    <dbReference type="NCBI Taxonomy" id="221103"/>
    <lineage>
        <taxon>Eukaryota</taxon>
        <taxon>Fungi</taxon>
        <taxon>Dikarya</taxon>
        <taxon>Basidiomycota</taxon>
        <taxon>Agaricomycotina</taxon>
        <taxon>Agaricomycetes</taxon>
        <taxon>Agaricomycetidae</taxon>
        <taxon>Agaricales</taxon>
        <taxon>Marasmiineae</taxon>
        <taxon>Marasmiaceae</taxon>
        <taxon>Moniliophthora</taxon>
    </lineage>
</organism>
<dbReference type="eggNOG" id="ENOG502SN69">
    <property type="taxonomic scope" value="Eukaryota"/>
</dbReference>
<evidence type="ECO:0000259" key="3">
    <source>
        <dbReference type="Pfam" id="PF20153"/>
    </source>
</evidence>
<keyword evidence="2" id="KW-0472">Membrane</keyword>
<feature type="region of interest" description="Disordered" evidence="1">
    <location>
        <begin position="635"/>
        <end position="722"/>
    </location>
</feature>
<proteinExistence type="predicted"/>
<feature type="domain" description="DUF6535" evidence="3">
    <location>
        <begin position="60"/>
        <end position="232"/>
    </location>
</feature>
<reference evidence="4 5" key="1">
    <citation type="submission" date="2015-12" db="EMBL/GenBank/DDBJ databases">
        <title>Draft genome sequence of Moniliophthora roreri, the causal agent of frosty pod rot of cacao.</title>
        <authorList>
            <person name="Aime M.C."/>
            <person name="Diaz-Valderrama J.R."/>
            <person name="Kijpornyongpan T."/>
            <person name="Phillips-Mora W."/>
        </authorList>
    </citation>
    <scope>NUCLEOTIDE SEQUENCE [LARGE SCALE GENOMIC DNA]</scope>
    <source>
        <strain evidence="4 5">MCA 2952</strain>
    </source>
</reference>
<dbReference type="InterPro" id="IPR045338">
    <property type="entry name" value="DUF6535"/>
</dbReference>
<dbReference type="EMBL" id="LATX01001734">
    <property type="protein sequence ID" value="KTB38687.1"/>
    <property type="molecule type" value="Genomic_DNA"/>
</dbReference>
<dbReference type="AlphaFoldDB" id="A0A0W0FQN4"/>
<evidence type="ECO:0000313" key="5">
    <source>
        <dbReference type="Proteomes" id="UP000054988"/>
    </source>
</evidence>
<feature type="compositionally biased region" description="Basic and acidic residues" evidence="1">
    <location>
        <begin position="691"/>
        <end position="702"/>
    </location>
</feature>
<feature type="compositionally biased region" description="Polar residues" evidence="1">
    <location>
        <begin position="1"/>
        <end position="13"/>
    </location>
</feature>
<feature type="compositionally biased region" description="Polar residues" evidence="1">
    <location>
        <begin position="34"/>
        <end position="43"/>
    </location>
</feature>
<accession>A0A0W0FQN4</accession>
<dbReference type="Proteomes" id="UP000054988">
    <property type="component" value="Unassembled WGS sequence"/>
</dbReference>
<keyword evidence="2" id="KW-1133">Transmembrane helix</keyword>
<evidence type="ECO:0000256" key="2">
    <source>
        <dbReference type="SAM" id="Phobius"/>
    </source>
</evidence>